<keyword evidence="1" id="KW-1133">Transmembrane helix</keyword>
<reference evidence="3" key="1">
    <citation type="submission" date="2015-09" db="EMBL/GenBank/DDBJ databases">
        <authorList>
            <consortium name="Pathogen Informatics"/>
        </authorList>
    </citation>
    <scope>NUCLEOTIDE SEQUENCE [LARGE SCALE GENOMIC DNA]</scope>
    <source>
        <strain evidence="3">Lake Konstanz</strain>
    </source>
</reference>
<proteinExistence type="predicted"/>
<gene>
    <name evidence="2" type="ORF">BSAL_93225</name>
</gene>
<dbReference type="AlphaFoldDB" id="A0A0S4KJ03"/>
<feature type="transmembrane region" description="Helical" evidence="1">
    <location>
        <begin position="18"/>
        <end position="38"/>
    </location>
</feature>
<keyword evidence="1" id="KW-0472">Membrane</keyword>
<dbReference type="VEuPathDB" id="TriTrypDB:BSAL_93225"/>
<name>A0A0S4KJ03_BODSA</name>
<feature type="non-terminal residue" evidence="2">
    <location>
        <position position="1"/>
    </location>
</feature>
<dbReference type="EMBL" id="CYKH01001307">
    <property type="protein sequence ID" value="CUI14499.1"/>
    <property type="molecule type" value="Genomic_DNA"/>
</dbReference>
<accession>A0A0S4KJ03</accession>
<evidence type="ECO:0000256" key="1">
    <source>
        <dbReference type="SAM" id="Phobius"/>
    </source>
</evidence>
<feature type="transmembrane region" description="Helical" evidence="1">
    <location>
        <begin position="50"/>
        <end position="74"/>
    </location>
</feature>
<dbReference type="Proteomes" id="UP000051952">
    <property type="component" value="Unassembled WGS sequence"/>
</dbReference>
<keyword evidence="3" id="KW-1185">Reference proteome</keyword>
<organism evidence="2 3">
    <name type="scientific">Bodo saltans</name>
    <name type="common">Flagellated protozoan</name>
    <dbReference type="NCBI Taxonomy" id="75058"/>
    <lineage>
        <taxon>Eukaryota</taxon>
        <taxon>Discoba</taxon>
        <taxon>Euglenozoa</taxon>
        <taxon>Kinetoplastea</taxon>
        <taxon>Metakinetoplastina</taxon>
        <taxon>Eubodonida</taxon>
        <taxon>Bodonidae</taxon>
        <taxon>Bodo</taxon>
    </lineage>
</organism>
<protein>
    <submittedName>
        <fullName evidence="2">Membrane-associated protein, putative</fullName>
    </submittedName>
</protein>
<evidence type="ECO:0000313" key="2">
    <source>
        <dbReference type="EMBL" id="CUI14499.1"/>
    </source>
</evidence>
<sequence>VDAGLSVLVGMVGGLRAIVPNCIGLSCVVLLLFVVFLVTVVLRRPYNSSFLYWFTVVMTGGQAANALLTVVYVIGNEGDGGVSVALDVVTWISTVLAYLLLFRTATDAIPKGYIFYRKMRALIRGRHLRVPLELHFRHCGYYVHLVDSLASHGEREPPSVQNSFAGSFNSGRHAAMGECEATQPMIGNASRTSDIYGGSVSAEIVAPPLNTSFGEEVEKQVLHDQIPGSDAVFELPVDHSTPLPLPLVQDDDEMFDIRPKHDSL</sequence>
<evidence type="ECO:0000313" key="3">
    <source>
        <dbReference type="Proteomes" id="UP000051952"/>
    </source>
</evidence>
<feature type="transmembrane region" description="Helical" evidence="1">
    <location>
        <begin position="80"/>
        <end position="101"/>
    </location>
</feature>
<keyword evidence="1" id="KW-0812">Transmembrane</keyword>